<sequence>MSVLLVLTMLSMSVVPRERCLRQHPRRTIGTRYTHLICMYWSIHPAASSPHSSWFGSKERGDTKHGTETVAGQMRRPAHTGASSPSRPCISTRTSMRRPRPSSSSDIRPLSD</sequence>
<dbReference type="EMBL" id="KZ857392">
    <property type="protein sequence ID" value="RDX52015.1"/>
    <property type="molecule type" value="Genomic_DNA"/>
</dbReference>
<proteinExistence type="predicted"/>
<accession>A0A371DHJ6</accession>
<evidence type="ECO:0000313" key="4">
    <source>
        <dbReference type="Proteomes" id="UP000256964"/>
    </source>
</evidence>
<dbReference type="AlphaFoldDB" id="A0A371DHJ6"/>
<evidence type="ECO:0008006" key="5">
    <source>
        <dbReference type="Google" id="ProtNLM"/>
    </source>
</evidence>
<evidence type="ECO:0000256" key="2">
    <source>
        <dbReference type="SAM" id="SignalP"/>
    </source>
</evidence>
<dbReference type="Proteomes" id="UP000256964">
    <property type="component" value="Unassembled WGS sequence"/>
</dbReference>
<name>A0A371DHJ6_9APHY</name>
<feature type="compositionally biased region" description="Low complexity" evidence="1">
    <location>
        <begin position="101"/>
        <end position="112"/>
    </location>
</feature>
<organism evidence="3 4">
    <name type="scientific">Lentinus brumalis</name>
    <dbReference type="NCBI Taxonomy" id="2498619"/>
    <lineage>
        <taxon>Eukaryota</taxon>
        <taxon>Fungi</taxon>
        <taxon>Dikarya</taxon>
        <taxon>Basidiomycota</taxon>
        <taxon>Agaricomycotina</taxon>
        <taxon>Agaricomycetes</taxon>
        <taxon>Polyporales</taxon>
        <taxon>Polyporaceae</taxon>
        <taxon>Lentinus</taxon>
    </lineage>
</organism>
<feature type="region of interest" description="Disordered" evidence="1">
    <location>
        <begin position="48"/>
        <end position="112"/>
    </location>
</feature>
<keyword evidence="4" id="KW-1185">Reference proteome</keyword>
<evidence type="ECO:0000256" key="1">
    <source>
        <dbReference type="SAM" id="MobiDB-lite"/>
    </source>
</evidence>
<keyword evidence="2" id="KW-0732">Signal</keyword>
<gene>
    <name evidence="3" type="ORF">OH76DRAFT_237544</name>
</gene>
<feature type="compositionally biased region" description="Basic and acidic residues" evidence="1">
    <location>
        <begin position="57"/>
        <end position="67"/>
    </location>
</feature>
<reference evidence="3 4" key="1">
    <citation type="journal article" date="2018" name="Biotechnol. Biofuels">
        <title>Integrative visual omics of the white-rot fungus Polyporus brumalis exposes the biotechnological potential of its oxidative enzymes for delignifying raw plant biomass.</title>
        <authorList>
            <person name="Miyauchi S."/>
            <person name="Rancon A."/>
            <person name="Drula E."/>
            <person name="Hage H."/>
            <person name="Chaduli D."/>
            <person name="Favel A."/>
            <person name="Grisel S."/>
            <person name="Henrissat B."/>
            <person name="Herpoel-Gimbert I."/>
            <person name="Ruiz-Duenas F.J."/>
            <person name="Chevret D."/>
            <person name="Hainaut M."/>
            <person name="Lin J."/>
            <person name="Wang M."/>
            <person name="Pangilinan J."/>
            <person name="Lipzen A."/>
            <person name="Lesage-Meessen L."/>
            <person name="Navarro D."/>
            <person name="Riley R."/>
            <person name="Grigoriev I.V."/>
            <person name="Zhou S."/>
            <person name="Raouche S."/>
            <person name="Rosso M.N."/>
        </authorList>
    </citation>
    <scope>NUCLEOTIDE SEQUENCE [LARGE SCALE GENOMIC DNA]</scope>
    <source>
        <strain evidence="3 4">BRFM 1820</strain>
    </source>
</reference>
<evidence type="ECO:0000313" key="3">
    <source>
        <dbReference type="EMBL" id="RDX52015.1"/>
    </source>
</evidence>
<feature type="chain" id="PRO_5016612694" description="Secreted protein" evidence="2">
    <location>
        <begin position="17"/>
        <end position="112"/>
    </location>
</feature>
<protein>
    <recommendedName>
        <fullName evidence="5">Secreted protein</fullName>
    </recommendedName>
</protein>
<feature type="signal peptide" evidence="2">
    <location>
        <begin position="1"/>
        <end position="16"/>
    </location>
</feature>